<dbReference type="EMBL" id="CAKC01000059">
    <property type="protein sequence ID" value="CCI87205.1"/>
    <property type="molecule type" value="Genomic_DNA"/>
</dbReference>
<evidence type="ECO:0000256" key="3">
    <source>
        <dbReference type="ARBA" id="ARBA00022960"/>
    </source>
</evidence>
<evidence type="ECO:0000256" key="4">
    <source>
        <dbReference type="ARBA" id="ARBA00032089"/>
    </source>
</evidence>
<comment type="caution">
    <text evidence="8">The sequence shown here is derived from an EMBL/GenBank/DDBJ whole genome shotgun (WGS) entry which is preliminary data.</text>
</comment>
<comment type="similarity">
    <text evidence="1 5">Belongs to the MreC family.</text>
</comment>
<dbReference type="PIRSF" id="PIRSF038471">
    <property type="entry name" value="MreC"/>
    <property type="match status" value="1"/>
</dbReference>
<evidence type="ECO:0000256" key="5">
    <source>
        <dbReference type="PIRNR" id="PIRNR038471"/>
    </source>
</evidence>
<gene>
    <name evidence="8" type="ORF">BN52_03340</name>
</gene>
<dbReference type="AlphaFoldDB" id="I7K121"/>
<dbReference type="Pfam" id="PF04085">
    <property type="entry name" value="MreC"/>
    <property type="match status" value="1"/>
</dbReference>
<dbReference type="InterPro" id="IPR055342">
    <property type="entry name" value="MreC_beta-barrel_core"/>
</dbReference>
<organism evidence="8 9">
    <name type="scientific">Lactobacillus gigeriorum DSM 23908 = CRBIP 24.85</name>
    <dbReference type="NCBI Taxonomy" id="1423751"/>
    <lineage>
        <taxon>Bacteria</taxon>
        <taxon>Bacillati</taxon>
        <taxon>Bacillota</taxon>
        <taxon>Bacilli</taxon>
        <taxon>Lactobacillales</taxon>
        <taxon>Lactobacillaceae</taxon>
        <taxon>Lactobacillus</taxon>
    </lineage>
</organism>
<dbReference type="PANTHER" id="PTHR34138">
    <property type="entry name" value="CELL SHAPE-DETERMINING PROTEIN MREC"/>
    <property type="match status" value="1"/>
</dbReference>
<sequence>MGSYGMKKFLQNKKLLTAVMIVFVFLAVLGGSVSLRNKRNTPFLIQSLGNDVVAIGSKIVNVPVSIISGGLTNVDQLLKLQKENDYLKSQVTDLGQTKARNQSLEAENQQLRSALKMKSTLTGYQPINATVISRSSDTWSDLLVIDKGATSGVKKNQAVMSNGGVIGRIIEVNAASAKVELITTTDKSANRFAVQATAGNGKQVHGIITVDSNGNLALTQVIDSLKLKQGTRVYTSGMGGNSPKGLLIGTVAKTTRDQFGLSNLIRIKPAGEIDDPSVVTVINREAAAN</sequence>
<dbReference type="InterPro" id="IPR042175">
    <property type="entry name" value="Cell/Rod_MreC_2"/>
</dbReference>
<dbReference type="PANTHER" id="PTHR34138:SF1">
    <property type="entry name" value="CELL SHAPE-DETERMINING PROTEIN MREC"/>
    <property type="match status" value="1"/>
</dbReference>
<dbReference type="InterPro" id="IPR042177">
    <property type="entry name" value="Cell/Rod_1"/>
</dbReference>
<evidence type="ECO:0000313" key="8">
    <source>
        <dbReference type="EMBL" id="CCI87205.1"/>
    </source>
</evidence>
<accession>I7K121</accession>
<evidence type="ECO:0000256" key="2">
    <source>
        <dbReference type="ARBA" id="ARBA00013855"/>
    </source>
</evidence>
<dbReference type="Gene3D" id="2.40.10.340">
    <property type="entry name" value="Rod shape-determining protein MreC, domain 1"/>
    <property type="match status" value="1"/>
</dbReference>
<feature type="coiled-coil region" evidence="6">
    <location>
        <begin position="94"/>
        <end position="121"/>
    </location>
</feature>
<proteinExistence type="inferred from homology"/>
<comment type="function">
    <text evidence="5">Involved in formation and maintenance of cell shape.</text>
</comment>
<protein>
    <recommendedName>
        <fullName evidence="2 5">Cell shape-determining protein MreC</fullName>
    </recommendedName>
    <alternativeName>
        <fullName evidence="4 5">Cell shape protein MreC</fullName>
    </alternativeName>
</protein>
<reference evidence="8 9" key="1">
    <citation type="submission" date="2012-06" db="EMBL/GenBank/DDBJ databases">
        <title>Draft genome sequence of Lactobacillus gigeriorum CRBIP 24.85T, isolated from chicken crop.</title>
        <authorList>
            <person name="Cousin S."/>
            <person name="Ma L."/>
            <person name="Creno S."/>
            <person name="Clermont D."/>
            <person name="Loux V."/>
            <person name="Bizet C."/>
            <person name="Bouchier C."/>
        </authorList>
    </citation>
    <scope>NUCLEOTIDE SEQUENCE [LARGE SCALE GENOMIC DNA]</scope>
    <source>
        <strain evidence="9">CRBIP 24.85T</strain>
    </source>
</reference>
<dbReference type="Gene3D" id="2.40.10.350">
    <property type="entry name" value="Rod shape-determining protein MreC, domain 2"/>
    <property type="match status" value="1"/>
</dbReference>
<dbReference type="STRING" id="1423751.FC38_GL000035"/>
<evidence type="ECO:0000256" key="6">
    <source>
        <dbReference type="SAM" id="Coils"/>
    </source>
</evidence>
<dbReference type="GO" id="GO:0005886">
    <property type="term" value="C:plasma membrane"/>
    <property type="evidence" value="ECO:0007669"/>
    <property type="project" value="TreeGrafter"/>
</dbReference>
<evidence type="ECO:0000259" key="7">
    <source>
        <dbReference type="Pfam" id="PF04085"/>
    </source>
</evidence>
<dbReference type="InterPro" id="IPR007221">
    <property type="entry name" value="MreC"/>
</dbReference>
<dbReference type="Proteomes" id="UP000009326">
    <property type="component" value="Unassembled WGS sequence"/>
</dbReference>
<evidence type="ECO:0000313" key="9">
    <source>
        <dbReference type="Proteomes" id="UP000009326"/>
    </source>
</evidence>
<name>I7K121_9LACO</name>
<dbReference type="GO" id="GO:0008360">
    <property type="term" value="P:regulation of cell shape"/>
    <property type="evidence" value="ECO:0007669"/>
    <property type="project" value="UniProtKB-KW"/>
</dbReference>
<feature type="domain" description="Rod shape-determining protein MreC beta-barrel core" evidence="7">
    <location>
        <begin position="131"/>
        <end position="282"/>
    </location>
</feature>
<keyword evidence="3 5" id="KW-0133">Cell shape</keyword>
<dbReference type="NCBIfam" id="TIGR00219">
    <property type="entry name" value="mreC"/>
    <property type="match status" value="1"/>
</dbReference>
<evidence type="ECO:0000256" key="1">
    <source>
        <dbReference type="ARBA" id="ARBA00009369"/>
    </source>
</evidence>
<keyword evidence="6" id="KW-0175">Coiled coil</keyword>